<dbReference type="Gene3D" id="1.10.1520.10">
    <property type="entry name" value="Ribonuclease III domain"/>
    <property type="match status" value="2"/>
</dbReference>
<dbReference type="GO" id="GO:0031054">
    <property type="term" value="P:pre-miRNA processing"/>
    <property type="evidence" value="ECO:0007669"/>
    <property type="project" value="InterPro"/>
</dbReference>
<dbReference type="GO" id="GO:0004386">
    <property type="term" value="F:helicase activity"/>
    <property type="evidence" value="ECO:0007669"/>
    <property type="project" value="UniProtKB-KW"/>
</dbReference>
<evidence type="ECO:0000256" key="10">
    <source>
        <dbReference type="ARBA" id="ARBA00022840"/>
    </source>
</evidence>
<dbReference type="EMBL" id="HE647851">
    <property type="protein sequence ID" value="CCF23094.1"/>
    <property type="molecule type" value="mRNA"/>
</dbReference>
<dbReference type="GO" id="GO:0070578">
    <property type="term" value="C:RISC-loading complex"/>
    <property type="evidence" value="ECO:0007669"/>
    <property type="project" value="TreeGrafter"/>
</dbReference>
<dbReference type="Pfam" id="PF20932">
    <property type="entry name" value="Dicer_dsRBD"/>
    <property type="match status" value="1"/>
</dbReference>
<evidence type="ECO:0000259" key="20">
    <source>
        <dbReference type="PROSITE" id="PS51192"/>
    </source>
</evidence>
<accession>K0JC91</accession>
<dbReference type="GO" id="GO:0003723">
    <property type="term" value="F:RNA binding"/>
    <property type="evidence" value="ECO:0007669"/>
    <property type="project" value="UniProtKB-UniRule"/>
</dbReference>
<evidence type="ECO:0000256" key="4">
    <source>
        <dbReference type="ARBA" id="ARBA00022723"/>
    </source>
</evidence>
<evidence type="ECO:0000256" key="8">
    <source>
        <dbReference type="ARBA" id="ARBA00022801"/>
    </source>
</evidence>
<evidence type="ECO:0000256" key="6">
    <source>
        <dbReference type="ARBA" id="ARBA00022741"/>
    </source>
</evidence>
<dbReference type="Gene3D" id="2.170.260.10">
    <property type="entry name" value="paz domain"/>
    <property type="match status" value="1"/>
</dbReference>
<evidence type="ECO:0000259" key="18">
    <source>
        <dbReference type="PROSITE" id="PS50142"/>
    </source>
</evidence>
<dbReference type="PROSITE" id="PS51327">
    <property type="entry name" value="DICER_DSRBF"/>
    <property type="match status" value="1"/>
</dbReference>
<dbReference type="Gene3D" id="3.30.160.20">
    <property type="match status" value="1"/>
</dbReference>
<evidence type="ECO:0000256" key="13">
    <source>
        <dbReference type="ARBA" id="ARBA00023158"/>
    </source>
</evidence>
<dbReference type="Gene3D" id="3.30.160.380">
    <property type="entry name" value="Dicer dimerisation domain"/>
    <property type="match status" value="1"/>
</dbReference>
<evidence type="ECO:0000256" key="11">
    <source>
        <dbReference type="ARBA" id="ARBA00022842"/>
    </source>
</evidence>
<dbReference type="InterPro" id="IPR003100">
    <property type="entry name" value="PAZ_dom"/>
</dbReference>
<dbReference type="GO" id="GO:0005524">
    <property type="term" value="F:ATP binding"/>
    <property type="evidence" value="ECO:0007669"/>
    <property type="project" value="UniProtKB-KW"/>
</dbReference>
<feature type="domain" description="Helicase ATP-binding" evidence="20">
    <location>
        <begin position="19"/>
        <end position="192"/>
    </location>
</feature>
<dbReference type="SUPFAM" id="SSF54768">
    <property type="entry name" value="dsRNA-binding domain-like"/>
    <property type="match status" value="1"/>
</dbReference>
<dbReference type="SMART" id="SM00490">
    <property type="entry name" value="HELICc"/>
    <property type="match status" value="1"/>
</dbReference>
<dbReference type="GO" id="GO:0006309">
    <property type="term" value="P:apoptotic DNA fragmentation"/>
    <property type="evidence" value="ECO:0007669"/>
    <property type="project" value="TreeGrafter"/>
</dbReference>
<evidence type="ECO:0000259" key="19">
    <source>
        <dbReference type="PROSITE" id="PS50821"/>
    </source>
</evidence>
<dbReference type="PANTHER" id="PTHR14950:SF36">
    <property type="entry name" value="ENDORIBONUCLEASE DCR-2"/>
    <property type="match status" value="1"/>
</dbReference>
<dbReference type="Pfam" id="PF02170">
    <property type="entry name" value="PAZ"/>
    <property type="match status" value="1"/>
</dbReference>
<dbReference type="SUPFAM" id="SSF101690">
    <property type="entry name" value="PAZ domain"/>
    <property type="match status" value="1"/>
</dbReference>
<dbReference type="InterPro" id="IPR036085">
    <property type="entry name" value="PAZ_dom_sf"/>
</dbReference>
<keyword evidence="11" id="KW-0460">Magnesium</keyword>
<dbReference type="CDD" id="cd15903">
    <property type="entry name" value="Dicer_PBD"/>
    <property type="match status" value="1"/>
</dbReference>
<reference evidence="23" key="1">
    <citation type="journal article" date="2012" name="Dev. Genes Evol.">
        <title>Super-induction of Dicer-2 expression by alien double-stranded RNAs: an evolutionary ancient response to viral infection?</title>
        <authorList>
            <person name="Lozano J."/>
            <person name="Gomez-Orte E."/>
            <person name="Lee H.J."/>
            <person name="Belles X."/>
        </authorList>
    </citation>
    <scope>NUCLEOTIDE SEQUENCE</scope>
    <source>
        <tissue evidence="23">Ovary</tissue>
    </source>
</reference>
<comment type="similarity">
    <text evidence="15 16">Belongs to the helicase family. Dicer subfamily.</text>
</comment>
<dbReference type="SMART" id="SM00487">
    <property type="entry name" value="DEXDc"/>
    <property type="match status" value="1"/>
</dbReference>
<keyword evidence="8" id="KW-0378">Hydrolase</keyword>
<keyword evidence="13" id="KW-0943">RNA-mediated gene silencing</keyword>
<keyword evidence="14" id="KW-0464">Manganese</keyword>
<keyword evidence="4" id="KW-0479">Metal-binding</keyword>
<dbReference type="PROSITE" id="PS50821">
    <property type="entry name" value="PAZ"/>
    <property type="match status" value="1"/>
</dbReference>
<dbReference type="InterPro" id="IPR044441">
    <property type="entry name" value="DICER_DSRM"/>
</dbReference>
<dbReference type="GO" id="GO:0005634">
    <property type="term" value="C:nucleus"/>
    <property type="evidence" value="ECO:0007669"/>
    <property type="project" value="TreeGrafter"/>
</dbReference>
<feature type="domain" description="DRBM" evidence="17">
    <location>
        <begin position="1564"/>
        <end position="1647"/>
    </location>
</feature>
<dbReference type="SMART" id="SM00949">
    <property type="entry name" value="PAZ"/>
    <property type="match status" value="1"/>
</dbReference>
<evidence type="ECO:0000256" key="2">
    <source>
        <dbReference type="ARBA" id="ARBA00001946"/>
    </source>
</evidence>
<evidence type="ECO:0000256" key="3">
    <source>
        <dbReference type="ARBA" id="ARBA00022722"/>
    </source>
</evidence>
<dbReference type="Pfam" id="PF03368">
    <property type="entry name" value="Dicer_dimer"/>
    <property type="match status" value="1"/>
</dbReference>
<feature type="domain" description="RNase III" evidence="18">
    <location>
        <begin position="1395"/>
        <end position="1553"/>
    </location>
</feature>
<dbReference type="InterPro" id="IPR027417">
    <property type="entry name" value="P-loop_NTPase"/>
</dbReference>
<keyword evidence="9" id="KW-0347">Helicase</keyword>
<keyword evidence="6" id="KW-0547">Nucleotide-binding</keyword>
<protein>
    <submittedName>
        <fullName evidence="23">Dicer 2</fullName>
    </submittedName>
</protein>
<comment type="cofactor">
    <cofactor evidence="2">
        <name>Mg(2+)</name>
        <dbReference type="ChEBI" id="CHEBI:18420"/>
    </cofactor>
</comment>
<keyword evidence="7" id="KW-0255">Endonuclease</keyword>
<feature type="domain" description="Helicase C-terminal" evidence="21">
    <location>
        <begin position="390"/>
        <end position="559"/>
    </location>
</feature>
<dbReference type="GO" id="GO:0003677">
    <property type="term" value="F:DNA binding"/>
    <property type="evidence" value="ECO:0007669"/>
    <property type="project" value="InterPro"/>
</dbReference>
<dbReference type="Gene3D" id="3.40.50.300">
    <property type="entry name" value="P-loop containing nucleotide triphosphate hydrolases"/>
    <property type="match status" value="2"/>
</dbReference>
<dbReference type="Pfam" id="PF04851">
    <property type="entry name" value="ResIII"/>
    <property type="match status" value="1"/>
</dbReference>
<dbReference type="FunFam" id="1.10.1520.10:FF:000005">
    <property type="entry name" value="Putative endoribonuclease dicer"/>
    <property type="match status" value="1"/>
</dbReference>
<dbReference type="InterPro" id="IPR036389">
    <property type="entry name" value="RNase_III_sf"/>
</dbReference>
<evidence type="ECO:0000256" key="5">
    <source>
        <dbReference type="ARBA" id="ARBA00022737"/>
    </source>
</evidence>
<evidence type="ECO:0000259" key="22">
    <source>
        <dbReference type="PROSITE" id="PS51327"/>
    </source>
</evidence>
<feature type="domain" description="Dicer dsRNA-binding fold" evidence="22">
    <location>
        <begin position="583"/>
        <end position="673"/>
    </location>
</feature>
<dbReference type="GO" id="GO:0005737">
    <property type="term" value="C:cytoplasm"/>
    <property type="evidence" value="ECO:0007669"/>
    <property type="project" value="TreeGrafter"/>
</dbReference>
<dbReference type="FunFam" id="3.30.160.380:FF:000001">
    <property type="entry name" value="Endoribonuclease dicer-like 1"/>
    <property type="match status" value="1"/>
</dbReference>
<dbReference type="HAMAP" id="MF_00104">
    <property type="entry name" value="RNase_III"/>
    <property type="match status" value="1"/>
</dbReference>
<keyword evidence="3" id="KW-0540">Nuclease</keyword>
<evidence type="ECO:0000256" key="9">
    <source>
        <dbReference type="ARBA" id="ARBA00022806"/>
    </source>
</evidence>
<evidence type="ECO:0000259" key="17">
    <source>
        <dbReference type="PROSITE" id="PS50137"/>
    </source>
</evidence>
<dbReference type="GO" id="GO:0004525">
    <property type="term" value="F:ribonuclease III activity"/>
    <property type="evidence" value="ECO:0007669"/>
    <property type="project" value="InterPro"/>
</dbReference>
<evidence type="ECO:0000256" key="15">
    <source>
        <dbReference type="ARBA" id="ARBA00035116"/>
    </source>
</evidence>
<dbReference type="PROSITE" id="PS50137">
    <property type="entry name" value="DS_RBD"/>
    <property type="match status" value="1"/>
</dbReference>
<proteinExistence type="evidence at transcript level"/>
<dbReference type="PROSITE" id="PS51192">
    <property type="entry name" value="HELICASE_ATP_BIND_1"/>
    <property type="match status" value="1"/>
</dbReference>
<gene>
    <name evidence="23" type="primary">Dcr-2</name>
</gene>
<keyword evidence="5" id="KW-0677">Repeat</keyword>
<evidence type="ECO:0000256" key="12">
    <source>
        <dbReference type="ARBA" id="ARBA00022884"/>
    </source>
</evidence>
<dbReference type="InterPro" id="IPR014001">
    <property type="entry name" value="Helicase_ATP-bd"/>
</dbReference>
<feature type="domain" description="RNase III" evidence="18">
    <location>
        <begin position="1165"/>
        <end position="1342"/>
    </location>
</feature>
<dbReference type="FunFam" id="3.40.50.300:FF:000628">
    <property type="entry name" value="Endoribonuclease Dicer"/>
    <property type="match status" value="1"/>
</dbReference>
<dbReference type="SUPFAM" id="SSF52540">
    <property type="entry name" value="P-loop containing nucleoside triphosphate hydrolases"/>
    <property type="match status" value="1"/>
</dbReference>
<sequence>MEGEEGQDDFRARPYQEVLMNQAKKRNSIIYLPTGSGKTYIAVMLIKELSGALELGKHTFFMVNTVALVNQQAEYIKRHTHYSVGEYSGDMNVDFWTRDKWEQELNKHQIMVMTCQIFVDILSFGVVKLQNVNLLIFDECHHAVNDQPMRQVMQHFERCPIQQQPRVLGLTATLLNKNCSAVKVANEVKKLETTFQSTVATCENMDEVCFFATNPIELTVTFKEGCSTVGHIEQQARNWLNKTIQFINDIAFENKKVCSPGHAPANLKVLDDSCNKENKKLRNLLTDVIFHIDTLGMFGGSRACLAHIIQVERLRRKSEDMLTKQVYTAMITTLTAVRKLFEDEMSDCTLGTQIRNYSSYKVLTLIEIIKKYVPPDIAISPEDADCNTDSLQRKKEKFCTLVFVERRFTAKVVYWILEELCKVDADFQHISPDFIVGFNYNPFNDTREGALQRNWCYDCLNRFQTGEKNLLVASNVLEEGMDIQKCNLVVKFDLPLNYRSYVQSKGRARHRTSHYILMVPSSDNTFMSKYEEYKATEKAIERLLVGRTEEREGPSEELIAKTLYDQLVPPYRTSKSSVNLVSAIPLLHRYCNMLPQDKFTVLAPIWYMAETTKPKICLQLPMNSPLTELIEGQEMDNRKLSKRSAALEACKRLHQMGELTDSLLPTGRESAVLDSSDLFPLYVEDDETEELDTAPRGSKNRKQYYPIQFPDFLSNCRPKPNVDSFLHVIVMEPVYSKPTDNNRKLVFYNLLDSVESFAILSSKPMPEICDFPIYMNVGELIVHVQQNDKFYRLTEEEVASLEVFNIMIFRQILKLMKPFMIIDKENLENSYFMVPTRIDSNGVHEIDWDVVRSHGTLPEVVEPTEEERNNLVISEELFGKTVVVPWYRSTQPDQNYIVTQITSLTPSSPFPSNDYTSYADYYDKKYKLEIVKVDQPLLEVKAISNKINCLRPRGNKVSHSTSKRKRHELQEDFEENLIGELCMRFQFPSVLWLKATCLPTILHRINHILLAEELRQKIVRDIGVGQLSLQIGQKWKPIKVDHSSETEEDFTQISPLHTSNLVKKLNAMRIPKKKDMDPQTAFLFEDMKEPVDIDRNMLEVTLVEAFNYEDFIHKPLKKQETSAPIQFCLREVSNPNTDLGPEHWDIAILDISEDGLGPELREVVQALTSASSNDIFNLERLETLGDSFLKLMASLYLYMHYLRLDEGKLTQVKGKLIGNRNLYYCGINQKLGGYMKVHDFVPTSDWIAPGICVDREIQQLMRAMNVSPNFLYELVLPPNEQMSGVLSENTKEIIRQKLTDANVDKSGIHSSMENFLAVRAVADKTIADGVEALIGAYLKGSGIRGALRLLTWLKILPSEALPGALLDTQPPTADVKMRDHNQPGDIYVLLSIHECMAIENILQYTFKDRSYLLQALTHASYTPNRVTECYQRLEFLGDAILDFLITCHIYESCGELTPGELTDLRSSLVNNVTFASLTVRYGFHKFMKYTSTRLMDMVDRFVKFQEDNGHSINEEVLILLEETETNIAEAIDVPKVLGDLFESIAGAIYLDSGMNLKEVWRVYYRLMRKEIRTFSKEVPKQPVRLLYENAPHRPEFLKSRLIDNSNVVMVTVKLLVDGKRRYFHGFGNTKLQAKRAAAKCALKSLGDNW</sequence>
<evidence type="ECO:0000259" key="21">
    <source>
        <dbReference type="PROSITE" id="PS51194"/>
    </source>
</evidence>
<dbReference type="Pfam" id="PF00271">
    <property type="entry name" value="Helicase_C"/>
    <property type="match status" value="1"/>
</dbReference>
<dbReference type="InterPro" id="IPR001650">
    <property type="entry name" value="Helicase_C-like"/>
</dbReference>
<dbReference type="Pfam" id="PF00636">
    <property type="entry name" value="Ribonuclease_3"/>
    <property type="match status" value="2"/>
</dbReference>
<dbReference type="GO" id="GO:0004530">
    <property type="term" value="F:deoxyribonuclease I activity"/>
    <property type="evidence" value="ECO:0007669"/>
    <property type="project" value="TreeGrafter"/>
</dbReference>
<dbReference type="CDD" id="cd18034">
    <property type="entry name" value="DEXHc_dicer"/>
    <property type="match status" value="1"/>
</dbReference>
<dbReference type="InterPro" id="IPR006935">
    <property type="entry name" value="Helicase/UvrB_N"/>
</dbReference>
<dbReference type="InterPro" id="IPR014720">
    <property type="entry name" value="dsRBD_dom"/>
</dbReference>
<dbReference type="InterPro" id="IPR048513">
    <property type="entry name" value="Dicer_PBD"/>
</dbReference>
<evidence type="ECO:0000256" key="14">
    <source>
        <dbReference type="ARBA" id="ARBA00023211"/>
    </source>
</evidence>
<evidence type="ECO:0000256" key="16">
    <source>
        <dbReference type="PROSITE-ProRule" id="PRU00657"/>
    </source>
</evidence>
<keyword evidence="12 16" id="KW-0694">RNA-binding</keyword>
<evidence type="ECO:0000313" key="23">
    <source>
        <dbReference type="EMBL" id="CCF23094.1"/>
    </source>
</evidence>
<dbReference type="InterPro" id="IPR038248">
    <property type="entry name" value="Dicer_dimer_sf"/>
</dbReference>
<dbReference type="PANTHER" id="PTHR14950">
    <property type="entry name" value="DICER-RELATED"/>
    <property type="match status" value="1"/>
</dbReference>
<organism evidence="23">
    <name type="scientific">Blattella germanica</name>
    <name type="common">German cockroach</name>
    <name type="synonym">Blatta germanica</name>
    <dbReference type="NCBI Taxonomy" id="6973"/>
    <lineage>
        <taxon>Eukaryota</taxon>
        <taxon>Metazoa</taxon>
        <taxon>Ecdysozoa</taxon>
        <taxon>Arthropoda</taxon>
        <taxon>Hexapoda</taxon>
        <taxon>Insecta</taxon>
        <taxon>Pterygota</taxon>
        <taxon>Neoptera</taxon>
        <taxon>Polyneoptera</taxon>
        <taxon>Dictyoptera</taxon>
        <taxon>Blattodea</taxon>
        <taxon>Blaberoidea</taxon>
        <taxon>Blattellidae</taxon>
        <taxon>Blattella</taxon>
    </lineage>
</organism>
<dbReference type="GO" id="GO:0030422">
    <property type="term" value="P:siRNA processing"/>
    <property type="evidence" value="ECO:0007669"/>
    <property type="project" value="InterPro"/>
</dbReference>
<dbReference type="GO" id="GO:0006364">
    <property type="term" value="P:rRNA processing"/>
    <property type="evidence" value="ECO:0007669"/>
    <property type="project" value="InterPro"/>
</dbReference>
<dbReference type="InterPro" id="IPR048512">
    <property type="entry name" value="Dicer_platform"/>
</dbReference>
<name>K0JC91_BLAGE</name>
<dbReference type="PROSITE" id="PS50142">
    <property type="entry name" value="RNASE_3_2"/>
    <property type="match status" value="2"/>
</dbReference>
<dbReference type="InterPro" id="IPR000999">
    <property type="entry name" value="RNase_III_dom"/>
</dbReference>
<feature type="domain" description="PAZ" evidence="19">
    <location>
        <begin position="856"/>
        <end position="954"/>
    </location>
</feature>
<evidence type="ECO:0000256" key="7">
    <source>
        <dbReference type="ARBA" id="ARBA00022759"/>
    </source>
</evidence>
<dbReference type="CDD" id="cd00593">
    <property type="entry name" value="RIBOc"/>
    <property type="match status" value="2"/>
</dbReference>
<comment type="cofactor">
    <cofactor evidence="1">
        <name>Mn(2+)</name>
        <dbReference type="ChEBI" id="CHEBI:29035"/>
    </cofactor>
</comment>
<dbReference type="GO" id="GO:0046872">
    <property type="term" value="F:metal ion binding"/>
    <property type="evidence" value="ECO:0007669"/>
    <property type="project" value="UniProtKB-KW"/>
</dbReference>
<dbReference type="PROSITE" id="PS00517">
    <property type="entry name" value="RNASE_3_1"/>
    <property type="match status" value="1"/>
</dbReference>
<dbReference type="SMART" id="SM00535">
    <property type="entry name" value="RIBOc"/>
    <property type="match status" value="2"/>
</dbReference>
<dbReference type="Pfam" id="PF20931">
    <property type="entry name" value="Dicer_platform"/>
    <property type="match status" value="1"/>
</dbReference>
<dbReference type="InterPro" id="IPR011907">
    <property type="entry name" value="RNase_III"/>
</dbReference>
<keyword evidence="10" id="KW-0067">ATP-binding</keyword>
<dbReference type="InterPro" id="IPR005034">
    <property type="entry name" value="Dicer_dimerisation"/>
</dbReference>
<evidence type="ECO:0000256" key="1">
    <source>
        <dbReference type="ARBA" id="ARBA00001936"/>
    </source>
</evidence>
<dbReference type="SUPFAM" id="SSF69065">
    <property type="entry name" value="RNase III domain-like"/>
    <property type="match status" value="2"/>
</dbReference>
<dbReference type="PROSITE" id="PS51194">
    <property type="entry name" value="HELICASE_CTER"/>
    <property type="match status" value="1"/>
</dbReference>